<feature type="region of interest" description="Disordered" evidence="1">
    <location>
        <begin position="150"/>
        <end position="174"/>
    </location>
</feature>
<protein>
    <submittedName>
        <fullName evidence="3">NAD(P)H-binding protein</fullName>
    </submittedName>
</protein>
<dbReference type="Gene3D" id="3.40.50.720">
    <property type="entry name" value="NAD(P)-binding Rossmann-like Domain"/>
    <property type="match status" value="1"/>
</dbReference>
<feature type="non-terminal residue" evidence="3">
    <location>
        <position position="1"/>
    </location>
</feature>
<dbReference type="AlphaFoldDB" id="A0ABD5S240"/>
<reference evidence="3 4" key="1">
    <citation type="journal article" date="2019" name="Int. J. Syst. Evol. Microbiol.">
        <title>The Global Catalogue of Microorganisms (GCM) 10K type strain sequencing project: providing services to taxonomists for standard genome sequencing and annotation.</title>
        <authorList>
            <consortium name="The Broad Institute Genomics Platform"/>
            <consortium name="The Broad Institute Genome Sequencing Center for Infectious Disease"/>
            <person name="Wu L."/>
            <person name="Ma J."/>
        </authorList>
    </citation>
    <scope>NUCLEOTIDE SEQUENCE [LARGE SCALE GENOMIC DNA]</scope>
    <source>
        <strain evidence="3 4">NBRC 111368</strain>
    </source>
</reference>
<dbReference type="PANTHER" id="PTHR12126:SF11">
    <property type="entry name" value="NADH DEHYDROGENASE [UBIQUINONE] 1 ALPHA SUBCOMPLEX SUBUNIT 9, MITOCHONDRIAL"/>
    <property type="match status" value="1"/>
</dbReference>
<evidence type="ECO:0000313" key="3">
    <source>
        <dbReference type="EMBL" id="MFC6725561.1"/>
    </source>
</evidence>
<dbReference type="SUPFAM" id="SSF51735">
    <property type="entry name" value="NAD(P)-binding Rossmann-fold domains"/>
    <property type="match status" value="1"/>
</dbReference>
<dbReference type="Proteomes" id="UP001596328">
    <property type="component" value="Unassembled WGS sequence"/>
</dbReference>
<dbReference type="InterPro" id="IPR036291">
    <property type="entry name" value="NAD(P)-bd_dom_sf"/>
</dbReference>
<comment type="caution">
    <text evidence="3">The sequence shown here is derived from an EMBL/GenBank/DDBJ whole genome shotgun (WGS) entry which is preliminary data.</text>
</comment>
<dbReference type="Pfam" id="PF13460">
    <property type="entry name" value="NAD_binding_10"/>
    <property type="match status" value="1"/>
</dbReference>
<keyword evidence="4" id="KW-1185">Reference proteome</keyword>
<evidence type="ECO:0000313" key="4">
    <source>
        <dbReference type="Proteomes" id="UP001596328"/>
    </source>
</evidence>
<proteinExistence type="predicted"/>
<dbReference type="InterPro" id="IPR051207">
    <property type="entry name" value="ComplexI_NDUFA9_subunit"/>
</dbReference>
<feature type="domain" description="NAD(P)-binding" evidence="2">
    <location>
        <begin position="1"/>
        <end position="44"/>
    </location>
</feature>
<evidence type="ECO:0000256" key="1">
    <source>
        <dbReference type="SAM" id="MobiDB-lite"/>
    </source>
</evidence>
<evidence type="ECO:0000259" key="2">
    <source>
        <dbReference type="Pfam" id="PF13460"/>
    </source>
</evidence>
<dbReference type="EMBL" id="JBHSWU010000586">
    <property type="protein sequence ID" value="MFC6725561.1"/>
    <property type="molecule type" value="Genomic_DNA"/>
</dbReference>
<sequence>RYVQMSALGADPNGPTAYVRAKGEAERAVRASELDWTIVRPSVIFGEGGEFLRFTKLLALPYVTPLPGGGETRFQPIWVGDVAPMLAEAIEDDAHVGEAYALAGPEKHTLADIAKFAHGAAGRSVNVVTVPMGLTKVGLRLADRVPRSPMGSDQYRSLQFDNTTDDNDVGAFGRDPSTLKTLGEYLNE</sequence>
<name>A0ABD5S240_9EURY</name>
<dbReference type="InterPro" id="IPR016040">
    <property type="entry name" value="NAD(P)-bd_dom"/>
</dbReference>
<gene>
    <name evidence="3" type="ORF">ACFQE1_14535</name>
</gene>
<dbReference type="PANTHER" id="PTHR12126">
    <property type="entry name" value="NADH-UBIQUINONE OXIDOREDUCTASE 39 KDA SUBUNIT-RELATED"/>
    <property type="match status" value="1"/>
</dbReference>
<organism evidence="3 4">
    <name type="scientific">Halobium palmae</name>
    <dbReference type="NCBI Taxonomy" id="1776492"/>
    <lineage>
        <taxon>Archaea</taxon>
        <taxon>Methanobacteriati</taxon>
        <taxon>Methanobacteriota</taxon>
        <taxon>Stenosarchaea group</taxon>
        <taxon>Halobacteria</taxon>
        <taxon>Halobacteriales</taxon>
        <taxon>Haloferacaceae</taxon>
        <taxon>Halobium</taxon>
    </lineage>
</organism>
<accession>A0ABD5S240</accession>